<comment type="function">
    <text evidence="7">This protein is part of the stalk that links CF(0) to CF(1). It either transmits conformational changes from CF(0) to CF(1) or is implicated in proton conduction.</text>
</comment>
<dbReference type="EMBL" id="CP007514">
    <property type="protein sequence ID" value="AHY46865.1"/>
    <property type="molecule type" value="Genomic_DNA"/>
</dbReference>
<comment type="similarity">
    <text evidence="7">Belongs to the ATPase delta chain family.</text>
</comment>
<dbReference type="HOGENOM" id="CLU_085114_2_0_11"/>
<dbReference type="GO" id="GO:0046933">
    <property type="term" value="F:proton-transporting ATP synthase activity, rotational mechanism"/>
    <property type="evidence" value="ECO:0007669"/>
    <property type="project" value="UniProtKB-UniRule"/>
</dbReference>
<keyword evidence="5 7" id="KW-0472">Membrane</keyword>
<evidence type="ECO:0000313" key="8">
    <source>
        <dbReference type="EMBL" id="AHY46865.1"/>
    </source>
</evidence>
<name>A0A023X4D2_RUBRA</name>
<reference evidence="9" key="2">
    <citation type="submission" date="2023-11" db="EMBL/GenBank/DDBJ databases">
        <title>MicrobeMod: A computational toolkit for identifying prokaryotic methylation and restriction-modification with nanopore sequencing.</title>
        <authorList>
            <person name="Crits-Christoph A."/>
            <person name="Kang S.C."/>
            <person name="Lee H."/>
            <person name="Ostrov N."/>
        </authorList>
    </citation>
    <scope>NUCLEOTIDE SEQUENCE</scope>
    <source>
        <strain evidence="9">ATCC 51242</strain>
    </source>
</reference>
<dbReference type="STRING" id="42256.RradSPS_1582"/>
<evidence type="ECO:0000256" key="4">
    <source>
        <dbReference type="ARBA" id="ARBA00023065"/>
    </source>
</evidence>
<dbReference type="GO" id="GO:0045259">
    <property type="term" value="C:proton-transporting ATP synthase complex"/>
    <property type="evidence" value="ECO:0007669"/>
    <property type="project" value="UniProtKB-KW"/>
</dbReference>
<dbReference type="RefSeq" id="WP_038681822.1">
    <property type="nucleotide sequence ID" value="NZ_CP007514.1"/>
</dbReference>
<protein>
    <recommendedName>
        <fullName evidence="7">ATP synthase subunit delta</fullName>
    </recommendedName>
    <alternativeName>
        <fullName evidence="7">ATP synthase F(1) sector subunit delta</fullName>
    </alternativeName>
    <alternativeName>
        <fullName evidence="7">F-type ATPase subunit delta</fullName>
        <shortName evidence="7">F-ATPase subunit delta</shortName>
    </alternativeName>
</protein>
<reference evidence="8 10" key="1">
    <citation type="submission" date="2014-03" db="EMBL/GenBank/DDBJ databases">
        <title>Complete genome sequence of the Radio-Resistant Rubrobacter radiotolerans RSPS-4.</title>
        <authorList>
            <person name="Egas C.C."/>
            <person name="Barroso C.C."/>
            <person name="Froufe H.J.C."/>
            <person name="Pacheco J.J."/>
            <person name="Albuquerque L.L."/>
            <person name="da Costa M.M.S."/>
        </authorList>
    </citation>
    <scope>NUCLEOTIDE SEQUENCE [LARGE SCALE GENOMIC DNA]</scope>
    <source>
        <strain evidence="8 10">RSPS-4</strain>
    </source>
</reference>
<dbReference type="Proteomes" id="UP001281130">
    <property type="component" value="Unassembled WGS sequence"/>
</dbReference>
<keyword evidence="6 7" id="KW-0066">ATP synthesis</keyword>
<evidence type="ECO:0000256" key="7">
    <source>
        <dbReference type="HAMAP-Rule" id="MF_01416"/>
    </source>
</evidence>
<dbReference type="SUPFAM" id="SSF47928">
    <property type="entry name" value="N-terminal domain of the delta subunit of the F1F0-ATP synthase"/>
    <property type="match status" value="1"/>
</dbReference>
<evidence type="ECO:0000256" key="6">
    <source>
        <dbReference type="ARBA" id="ARBA00023310"/>
    </source>
</evidence>
<dbReference type="AlphaFoldDB" id="A0A023X4D2"/>
<dbReference type="NCBIfam" id="TIGR01145">
    <property type="entry name" value="ATP_synt_delta"/>
    <property type="match status" value="1"/>
</dbReference>
<accession>A0A023X4D2</accession>
<dbReference type="InterPro" id="IPR000711">
    <property type="entry name" value="ATPase_OSCP/dsu"/>
</dbReference>
<dbReference type="HAMAP" id="MF_01416">
    <property type="entry name" value="ATP_synth_delta_bact"/>
    <property type="match status" value="1"/>
</dbReference>
<evidence type="ECO:0000256" key="2">
    <source>
        <dbReference type="ARBA" id="ARBA00022448"/>
    </source>
</evidence>
<dbReference type="eggNOG" id="COG0712">
    <property type="taxonomic scope" value="Bacteria"/>
</dbReference>
<comment type="subcellular location">
    <subcellularLocation>
        <location evidence="7">Cell membrane</location>
        <topology evidence="7">Peripheral membrane protein</topology>
    </subcellularLocation>
    <subcellularLocation>
        <location evidence="1">Membrane</location>
    </subcellularLocation>
</comment>
<sequence>MSAVSTYAQALFEAARERDELEKTLEDLKDFDAAVAENEELRLFFFGGQVPEVQKRRAIDGLTEGMTLSTRNFLKVLSDNDRTEALHEIVVRFEDLVKEHLGRVEVQVTTAIELSEEEEEKIKERLARILEGREVVLETKVDPDLLGGAVFRFGGTMFDGSVRGRLQSLREEMLERSAV</sequence>
<keyword evidence="3 7" id="KW-0375">Hydrogen ion transport</keyword>
<keyword evidence="7" id="KW-0139">CF(1)</keyword>
<dbReference type="GO" id="GO:0005886">
    <property type="term" value="C:plasma membrane"/>
    <property type="evidence" value="ECO:0007669"/>
    <property type="project" value="UniProtKB-SubCell"/>
</dbReference>
<organism evidence="8 10">
    <name type="scientific">Rubrobacter radiotolerans</name>
    <name type="common">Arthrobacter radiotolerans</name>
    <dbReference type="NCBI Taxonomy" id="42256"/>
    <lineage>
        <taxon>Bacteria</taxon>
        <taxon>Bacillati</taxon>
        <taxon>Actinomycetota</taxon>
        <taxon>Rubrobacteria</taxon>
        <taxon>Rubrobacterales</taxon>
        <taxon>Rubrobacteraceae</taxon>
        <taxon>Rubrobacter</taxon>
    </lineage>
</organism>
<keyword evidence="2 7" id="KW-0813">Transport</keyword>
<evidence type="ECO:0000313" key="10">
    <source>
        <dbReference type="Proteomes" id="UP000025229"/>
    </source>
</evidence>
<keyword evidence="10" id="KW-1185">Reference proteome</keyword>
<keyword evidence="4 7" id="KW-0406">Ion transport</keyword>
<dbReference type="Proteomes" id="UP000025229">
    <property type="component" value="Chromosome"/>
</dbReference>
<proteinExistence type="inferred from homology"/>
<dbReference type="PATRIC" id="fig|42256.3.peg.1601"/>
<dbReference type="InterPro" id="IPR026015">
    <property type="entry name" value="ATP_synth_OSCP/delta_N_sf"/>
</dbReference>
<dbReference type="Gene3D" id="1.10.520.20">
    <property type="entry name" value="N-terminal domain of the delta subunit of the F1F0-ATP synthase"/>
    <property type="match status" value="1"/>
</dbReference>
<comment type="function">
    <text evidence="7">F(1)F(0) ATP synthase produces ATP from ADP in the presence of a proton or sodium gradient. F-type ATPases consist of two structural domains, F(1) containing the extramembraneous catalytic core and F(0) containing the membrane proton channel, linked together by a central stalk and a peripheral stalk. During catalysis, ATP synthesis in the catalytic domain of F(1) is coupled via a rotary mechanism of the central stalk subunits to proton translocation.</text>
</comment>
<evidence type="ECO:0000256" key="1">
    <source>
        <dbReference type="ARBA" id="ARBA00004370"/>
    </source>
</evidence>
<gene>
    <name evidence="7 9" type="primary">atpH</name>
    <name evidence="8" type="ORF">RradSPS_1582</name>
    <name evidence="9" type="ORF">SIL72_09565</name>
</gene>
<evidence type="ECO:0000256" key="3">
    <source>
        <dbReference type="ARBA" id="ARBA00022781"/>
    </source>
</evidence>
<evidence type="ECO:0000313" key="9">
    <source>
        <dbReference type="EMBL" id="MDX5894270.1"/>
    </source>
</evidence>
<dbReference type="PANTHER" id="PTHR11910">
    <property type="entry name" value="ATP SYNTHASE DELTA CHAIN"/>
    <property type="match status" value="1"/>
</dbReference>
<evidence type="ECO:0000256" key="5">
    <source>
        <dbReference type="ARBA" id="ARBA00023136"/>
    </source>
</evidence>
<dbReference type="OrthoDB" id="5242917at2"/>
<keyword evidence="7" id="KW-1003">Cell membrane</keyword>
<dbReference type="EMBL" id="JAWXXX010000001">
    <property type="protein sequence ID" value="MDX5894270.1"/>
    <property type="molecule type" value="Genomic_DNA"/>
</dbReference>
<dbReference type="Pfam" id="PF00213">
    <property type="entry name" value="OSCP"/>
    <property type="match status" value="1"/>
</dbReference>
<dbReference type="NCBIfam" id="NF004402">
    <property type="entry name" value="PRK05758.2-2"/>
    <property type="match status" value="1"/>
</dbReference>
<dbReference type="KEGG" id="rrd:RradSPS_1582"/>
<dbReference type="PRINTS" id="PR00125">
    <property type="entry name" value="ATPASEDELTA"/>
</dbReference>